<feature type="compositionally biased region" description="Basic and acidic residues" evidence="1">
    <location>
        <begin position="261"/>
        <end position="277"/>
    </location>
</feature>
<accession>A0AAD9LR06</accession>
<gene>
    <name evidence="2" type="ORF">P3T76_003809</name>
</gene>
<reference evidence="2" key="1">
    <citation type="submission" date="2023-08" db="EMBL/GenBank/DDBJ databases">
        <title>Reference Genome Resource for the Citrus Pathogen Phytophthora citrophthora.</title>
        <authorList>
            <person name="Moller H."/>
            <person name="Coetzee B."/>
            <person name="Rose L.J."/>
            <person name="Van Niekerk J.M."/>
        </authorList>
    </citation>
    <scope>NUCLEOTIDE SEQUENCE</scope>
    <source>
        <strain evidence="2">STE-U-9442</strain>
    </source>
</reference>
<feature type="compositionally biased region" description="Basic and acidic residues" evidence="1">
    <location>
        <begin position="77"/>
        <end position="88"/>
    </location>
</feature>
<organism evidence="2 3">
    <name type="scientific">Phytophthora citrophthora</name>
    <dbReference type="NCBI Taxonomy" id="4793"/>
    <lineage>
        <taxon>Eukaryota</taxon>
        <taxon>Sar</taxon>
        <taxon>Stramenopiles</taxon>
        <taxon>Oomycota</taxon>
        <taxon>Peronosporomycetes</taxon>
        <taxon>Peronosporales</taxon>
        <taxon>Peronosporaceae</taxon>
        <taxon>Phytophthora</taxon>
    </lineage>
</organism>
<feature type="region of interest" description="Disordered" evidence="1">
    <location>
        <begin position="185"/>
        <end position="305"/>
    </location>
</feature>
<dbReference type="EMBL" id="JASMQC010000005">
    <property type="protein sequence ID" value="KAK1945276.1"/>
    <property type="molecule type" value="Genomic_DNA"/>
</dbReference>
<feature type="compositionally biased region" description="Acidic residues" evidence="1">
    <location>
        <begin position="1"/>
        <end position="14"/>
    </location>
</feature>
<evidence type="ECO:0000256" key="1">
    <source>
        <dbReference type="SAM" id="MobiDB-lite"/>
    </source>
</evidence>
<comment type="caution">
    <text evidence="2">The sequence shown here is derived from an EMBL/GenBank/DDBJ whole genome shotgun (WGS) entry which is preliminary data.</text>
</comment>
<feature type="compositionally biased region" description="Basic and acidic residues" evidence="1">
    <location>
        <begin position="116"/>
        <end position="133"/>
    </location>
</feature>
<dbReference type="AlphaFoldDB" id="A0AAD9LR06"/>
<feature type="compositionally biased region" description="Low complexity" evidence="1">
    <location>
        <begin position="89"/>
        <end position="103"/>
    </location>
</feature>
<evidence type="ECO:0000313" key="3">
    <source>
        <dbReference type="Proteomes" id="UP001259832"/>
    </source>
</evidence>
<sequence length="330" mass="36407">MGSDEHDDEHDGSEDVPMRSDEDENVPTSRSFGHDRRRFRMELEGVGGSNPEFTSMSSQKSRSIRRGNDEHDDGADDAAREDSPHLGSDDSSSTSKSIFSRLSNPTNFTGIHKNRVRESASKREILQSRSERNRSRRLKDKGQLKPSRSSNAPTEQFVGTPAGFKNPPSIKSNSVLEVLANMKRENESEQYVSSGLRQPLSYVTTDRPRDYSSDDNDLAAPGNDGFGTMPPPAPQSDVYSRLAGQYTASAKSKRQHGSTPARREKSDDMDASGKADDAYVVEQHGGEDANYTGSEDESNYDPLLGGESLIKQVHDDYQERLAQRNADAGN</sequence>
<evidence type="ECO:0000313" key="2">
    <source>
        <dbReference type="EMBL" id="KAK1945276.1"/>
    </source>
</evidence>
<feature type="compositionally biased region" description="Polar residues" evidence="1">
    <location>
        <begin position="51"/>
        <end position="61"/>
    </location>
</feature>
<keyword evidence="3" id="KW-1185">Reference proteome</keyword>
<feature type="region of interest" description="Disordered" evidence="1">
    <location>
        <begin position="1"/>
        <end position="170"/>
    </location>
</feature>
<feature type="compositionally biased region" description="Polar residues" evidence="1">
    <location>
        <begin position="189"/>
        <end position="204"/>
    </location>
</feature>
<dbReference type="Proteomes" id="UP001259832">
    <property type="component" value="Unassembled WGS sequence"/>
</dbReference>
<protein>
    <submittedName>
        <fullName evidence="2">Uncharacterized protein</fullName>
    </submittedName>
</protein>
<proteinExistence type="predicted"/>
<name>A0AAD9LR06_9STRA</name>